<accession>A0A022Q9H7</accession>
<dbReference type="AlphaFoldDB" id="A0A022Q9H7"/>
<evidence type="ECO:0000313" key="3">
    <source>
        <dbReference type="Proteomes" id="UP000030748"/>
    </source>
</evidence>
<keyword evidence="1" id="KW-1133">Transmembrane helix</keyword>
<reference evidence="2 3" key="1">
    <citation type="journal article" date="2013" name="Proc. Natl. Acad. Sci. U.S.A.">
        <title>Fine-scale variation in meiotic recombination in Mimulus inferred from population shotgun sequencing.</title>
        <authorList>
            <person name="Hellsten U."/>
            <person name="Wright K.M."/>
            <person name="Jenkins J."/>
            <person name="Shu S."/>
            <person name="Yuan Y."/>
            <person name="Wessler S.R."/>
            <person name="Schmutz J."/>
            <person name="Willis J.H."/>
            <person name="Rokhsar D.S."/>
        </authorList>
    </citation>
    <scope>NUCLEOTIDE SEQUENCE [LARGE SCALE GENOMIC DNA]</scope>
    <source>
        <strain evidence="3">cv. DUN x IM62</strain>
    </source>
</reference>
<protein>
    <submittedName>
        <fullName evidence="2">Uncharacterized protein</fullName>
    </submittedName>
</protein>
<keyword evidence="3" id="KW-1185">Reference proteome</keyword>
<keyword evidence="1" id="KW-0472">Membrane</keyword>
<dbReference type="EMBL" id="KI632003">
    <property type="protein sequence ID" value="EYU25342.1"/>
    <property type="molecule type" value="Genomic_DNA"/>
</dbReference>
<evidence type="ECO:0000313" key="2">
    <source>
        <dbReference type="EMBL" id="EYU25342.1"/>
    </source>
</evidence>
<name>A0A022Q9H7_ERYGU</name>
<sequence>MADLESGQIIIVFIINYKGCWIYFFRCLLKAFKKEYFEIIGGGGLLTEEERGATTLKNPNSYLSPLHKRNS</sequence>
<proteinExistence type="predicted"/>
<keyword evidence="1" id="KW-0812">Transmembrane</keyword>
<organism evidence="2 3">
    <name type="scientific">Erythranthe guttata</name>
    <name type="common">Yellow monkey flower</name>
    <name type="synonym">Mimulus guttatus</name>
    <dbReference type="NCBI Taxonomy" id="4155"/>
    <lineage>
        <taxon>Eukaryota</taxon>
        <taxon>Viridiplantae</taxon>
        <taxon>Streptophyta</taxon>
        <taxon>Embryophyta</taxon>
        <taxon>Tracheophyta</taxon>
        <taxon>Spermatophyta</taxon>
        <taxon>Magnoliopsida</taxon>
        <taxon>eudicotyledons</taxon>
        <taxon>Gunneridae</taxon>
        <taxon>Pentapetalae</taxon>
        <taxon>asterids</taxon>
        <taxon>lamiids</taxon>
        <taxon>Lamiales</taxon>
        <taxon>Phrymaceae</taxon>
        <taxon>Erythranthe</taxon>
    </lineage>
</organism>
<feature type="transmembrane region" description="Helical" evidence="1">
    <location>
        <begin position="6"/>
        <end position="25"/>
    </location>
</feature>
<evidence type="ECO:0000256" key="1">
    <source>
        <dbReference type="SAM" id="Phobius"/>
    </source>
</evidence>
<gene>
    <name evidence="2" type="ORF">MIMGU_mgv1a026430mg</name>
</gene>
<dbReference type="Proteomes" id="UP000030748">
    <property type="component" value="Unassembled WGS sequence"/>
</dbReference>